<comment type="similarity">
    <text evidence="2 3">Belongs to the actin family.</text>
</comment>
<dbReference type="AlphaFoldDB" id="A0A7I8V7A5"/>
<dbReference type="FunFam" id="3.30.420.40:FF:000058">
    <property type="entry name" value="Putative actin-related protein 5"/>
    <property type="match status" value="1"/>
</dbReference>
<dbReference type="InterPro" id="IPR004000">
    <property type="entry name" value="Actin"/>
</dbReference>
<dbReference type="Gene3D" id="2.30.36.70">
    <property type="entry name" value="Actin, Chain A, domain 2"/>
    <property type="match status" value="1"/>
</dbReference>
<proteinExistence type="inferred from homology"/>
<evidence type="ECO:0000313" key="4">
    <source>
        <dbReference type="EMBL" id="CAD5112219.1"/>
    </source>
</evidence>
<dbReference type="InterPro" id="IPR043129">
    <property type="entry name" value="ATPase_NBD"/>
</dbReference>
<evidence type="ECO:0000256" key="1">
    <source>
        <dbReference type="ARBA" id="ARBA00003520"/>
    </source>
</evidence>
<accession>A0A7I8V7A5</accession>
<evidence type="ECO:0000313" key="5">
    <source>
        <dbReference type="Proteomes" id="UP000549394"/>
    </source>
</evidence>
<dbReference type="EMBL" id="CAJFCJ010000002">
    <property type="protein sequence ID" value="CAD5112219.1"/>
    <property type="molecule type" value="Genomic_DNA"/>
</dbReference>
<reference evidence="4 5" key="1">
    <citation type="submission" date="2020-08" db="EMBL/GenBank/DDBJ databases">
        <authorList>
            <person name="Hejnol A."/>
        </authorList>
    </citation>
    <scope>NUCLEOTIDE SEQUENCE [LARGE SCALE GENOMIC DNA]</scope>
</reference>
<dbReference type="PANTHER" id="PTHR11937">
    <property type="entry name" value="ACTIN"/>
    <property type="match status" value="1"/>
</dbReference>
<dbReference type="PROSITE" id="PS00432">
    <property type="entry name" value="ACTINS_2"/>
    <property type="match status" value="1"/>
</dbReference>
<dbReference type="InterPro" id="IPR004001">
    <property type="entry name" value="Actin_CS"/>
</dbReference>
<dbReference type="FunFam" id="3.30.420.40:FF:000050">
    <property type="entry name" value="Actin, alpha skeletal muscle"/>
    <property type="match status" value="1"/>
</dbReference>
<sequence>MANSNLNWSSVCGGLYSGEEIGAFVFDIGSYSTRLGVAGEDLPKYDIPSAVAYDENYEEKKDTQKSKYSFGDVEIRVPREGVQIQTFLEDGMISNWDLFEALVDHVYAKKFCAASNEYPVLMSEPSWNLRAKREKVTEIMFEKYEIPGFYLAKSALLTAFASGRPTALVVDVGSKQTSVVPVYEGYVLCQGIVRSTLAGDTLIAESQKLLETMNIDLAPIYTVKSKDPVGINEQPKWTKKTNLPNVTPSYHNKMLYDLLCDFNSQVVQIPETSYDDSLHDNAPAVSYEFPTGFNSEFGNERFRIGECLFDPRQLQVMRNAQGMLSVSLAVTTCVGMCDVDIRSNLYSSVIVTGGTTMLNGFTDRLQYELQRKIPPTLKLKMHNSQPNIQRRFSAWLGGSILGSLGCFHQLWISKQEYEEGGKNCVERKCP</sequence>
<dbReference type="SUPFAM" id="SSF53067">
    <property type="entry name" value="Actin-like ATPase domain"/>
    <property type="match status" value="2"/>
</dbReference>
<dbReference type="Gene3D" id="3.30.420.40">
    <property type="match status" value="2"/>
</dbReference>
<comment type="function">
    <text evidence="1">Actins are highly conserved proteins that are involved in various types of cell motility and are ubiquitously expressed in all eukaryotic cells.</text>
</comment>
<dbReference type="OrthoDB" id="5132116at2759"/>
<organism evidence="4 5">
    <name type="scientific">Dimorphilus gyrociliatus</name>
    <dbReference type="NCBI Taxonomy" id="2664684"/>
    <lineage>
        <taxon>Eukaryota</taxon>
        <taxon>Metazoa</taxon>
        <taxon>Spiralia</taxon>
        <taxon>Lophotrochozoa</taxon>
        <taxon>Annelida</taxon>
        <taxon>Polychaeta</taxon>
        <taxon>Polychaeta incertae sedis</taxon>
        <taxon>Dinophilidae</taxon>
        <taxon>Dimorphilus</taxon>
    </lineage>
</organism>
<protein>
    <submittedName>
        <fullName evidence="4">DgyrCDS1452</fullName>
    </submittedName>
</protein>
<dbReference type="PRINTS" id="PR00190">
    <property type="entry name" value="ACTIN"/>
</dbReference>
<dbReference type="Pfam" id="PF00022">
    <property type="entry name" value="Actin"/>
    <property type="match status" value="1"/>
</dbReference>
<dbReference type="SMART" id="SM00268">
    <property type="entry name" value="ACTIN"/>
    <property type="match status" value="1"/>
</dbReference>
<comment type="caution">
    <text evidence="4">The sequence shown here is derived from an EMBL/GenBank/DDBJ whole genome shotgun (WGS) entry which is preliminary data.</text>
</comment>
<evidence type="ECO:0000256" key="2">
    <source>
        <dbReference type="ARBA" id="ARBA00006752"/>
    </source>
</evidence>
<dbReference type="CDD" id="cd13395">
    <property type="entry name" value="ASKHA_NBD_Arp4_ACTL6-like"/>
    <property type="match status" value="1"/>
</dbReference>
<gene>
    <name evidence="4" type="ORF">DGYR_LOCUS1405</name>
</gene>
<evidence type="ECO:0000256" key="3">
    <source>
        <dbReference type="RuleBase" id="RU000487"/>
    </source>
</evidence>
<dbReference type="Gene3D" id="3.90.640.10">
    <property type="entry name" value="Actin, Chain A, domain 4"/>
    <property type="match status" value="1"/>
</dbReference>
<dbReference type="Proteomes" id="UP000549394">
    <property type="component" value="Unassembled WGS sequence"/>
</dbReference>
<name>A0A7I8V7A5_9ANNE</name>
<keyword evidence="5" id="KW-1185">Reference proteome</keyword>